<dbReference type="PANTHER" id="PTHR46652:SF3">
    <property type="entry name" value="LEUCINE-RICH REPEAT-CONTAINING PROTEIN 9"/>
    <property type="match status" value="1"/>
</dbReference>
<dbReference type="EMBL" id="JACHLK010000001">
    <property type="protein sequence ID" value="MBB6557495.1"/>
    <property type="molecule type" value="Genomic_DNA"/>
</dbReference>
<gene>
    <name evidence="3" type="ORF">HNP48_000159</name>
</gene>
<keyword evidence="4" id="KW-1185">Reference proteome</keyword>
<dbReference type="AlphaFoldDB" id="A0A7X0P8X4"/>
<sequence length="472" mass="52415">MPKPKSKWTDLAYSRISVLNHSNGLRLERFTSEELDQIAGCDDVLELTLDRSKMKEPVDLARIAHITSLNKLALHGLKFTNLEALRALPRLQTLIIDNCRFSNFDVLNGFKVLSHLFLYTNKLAAFPAGLDLPQLEALFLSGNSISDLGFVQSYPGLASLQLSRNQITDLSPLAACPAVVDLDVQGNPITSLAPLAGKKFTRFYADPQHREEQIALRLLQQDPLPRGEPIPEEDNAPRRVADLMAKQDWPALYAITDVALLGKAFASLVNRRCDLATLRGALAHPAEGAFHAMVVNGLRPDDDVSELLVLVLCGYGERTLSPMTECFYAALARPTYQDEFYVGKMEKEHEIIMCVLSGIASPACTDLFLAFFNEREGFSENYLYLYKNLLDMVGKTKSPQLVAPIMDLLRFERHIIGGDAAFMKKIFKAIGQLGTRSDAAVLASRYDAAADDRPDVVQEYEATLVRLGRKKV</sequence>
<dbReference type="Proteomes" id="UP000575083">
    <property type="component" value="Unassembled WGS sequence"/>
</dbReference>
<dbReference type="RefSeq" id="WP_184854951.1">
    <property type="nucleotide sequence ID" value="NZ_JACHLK010000001.1"/>
</dbReference>
<dbReference type="InterPro" id="IPR025875">
    <property type="entry name" value="Leu-rich_rpt_4"/>
</dbReference>
<dbReference type="Pfam" id="PF12799">
    <property type="entry name" value="LRR_4"/>
    <property type="match status" value="1"/>
</dbReference>
<dbReference type="InterPro" id="IPR001611">
    <property type="entry name" value="Leu-rich_rpt"/>
</dbReference>
<dbReference type="SUPFAM" id="SSF52058">
    <property type="entry name" value="L domain-like"/>
    <property type="match status" value="1"/>
</dbReference>
<dbReference type="InterPro" id="IPR050836">
    <property type="entry name" value="SDS22/Internalin_LRR"/>
</dbReference>
<accession>A0A7X0P8X4</accession>
<dbReference type="PROSITE" id="PS51450">
    <property type="entry name" value="LRR"/>
    <property type="match status" value="2"/>
</dbReference>
<evidence type="ECO:0000313" key="4">
    <source>
        <dbReference type="Proteomes" id="UP000575083"/>
    </source>
</evidence>
<evidence type="ECO:0000256" key="2">
    <source>
        <dbReference type="ARBA" id="ARBA00022737"/>
    </source>
</evidence>
<organism evidence="3 4">
    <name type="scientific">Acidovorax soli</name>
    <dbReference type="NCBI Taxonomy" id="592050"/>
    <lineage>
        <taxon>Bacteria</taxon>
        <taxon>Pseudomonadati</taxon>
        <taxon>Pseudomonadota</taxon>
        <taxon>Betaproteobacteria</taxon>
        <taxon>Burkholderiales</taxon>
        <taxon>Comamonadaceae</taxon>
        <taxon>Acidovorax</taxon>
    </lineage>
</organism>
<comment type="caution">
    <text evidence="3">The sequence shown here is derived from an EMBL/GenBank/DDBJ whole genome shotgun (WGS) entry which is preliminary data.</text>
</comment>
<keyword evidence="1" id="KW-0433">Leucine-rich repeat</keyword>
<evidence type="ECO:0000313" key="3">
    <source>
        <dbReference type="EMBL" id="MBB6557495.1"/>
    </source>
</evidence>
<proteinExistence type="predicted"/>
<evidence type="ECO:0008006" key="5">
    <source>
        <dbReference type="Google" id="ProtNLM"/>
    </source>
</evidence>
<name>A0A7X0P8X4_9BURK</name>
<keyword evidence="2" id="KW-0677">Repeat</keyword>
<protein>
    <recommendedName>
        <fullName evidence="5">Leucine rich repeat-containing protein</fullName>
    </recommendedName>
</protein>
<dbReference type="Gene3D" id="3.80.10.10">
    <property type="entry name" value="Ribonuclease Inhibitor"/>
    <property type="match status" value="1"/>
</dbReference>
<evidence type="ECO:0000256" key="1">
    <source>
        <dbReference type="ARBA" id="ARBA00022614"/>
    </source>
</evidence>
<reference evidence="3 4" key="1">
    <citation type="submission" date="2020-08" db="EMBL/GenBank/DDBJ databases">
        <title>Functional genomics of gut bacteria from endangered species of beetles.</title>
        <authorList>
            <person name="Carlos-Shanley C."/>
        </authorList>
    </citation>
    <scope>NUCLEOTIDE SEQUENCE [LARGE SCALE GENOMIC DNA]</scope>
    <source>
        <strain evidence="3 4">S00198</strain>
    </source>
</reference>
<dbReference type="InterPro" id="IPR032675">
    <property type="entry name" value="LRR_dom_sf"/>
</dbReference>
<dbReference type="PANTHER" id="PTHR46652">
    <property type="entry name" value="LEUCINE-RICH REPEAT AND IQ DOMAIN-CONTAINING PROTEIN 1-RELATED"/>
    <property type="match status" value="1"/>
</dbReference>